<gene>
    <name evidence="10" type="ORF">WMQ36_17820</name>
</gene>
<keyword evidence="7" id="KW-0472">Membrane</keyword>
<dbReference type="InterPro" id="IPR002781">
    <property type="entry name" value="TM_pro_TauE-like"/>
</dbReference>
<keyword evidence="6" id="KW-1133">Transmembrane helix</keyword>
<keyword evidence="5" id="KW-0812">Transmembrane</keyword>
<dbReference type="Proteomes" id="UP001454086">
    <property type="component" value="Unassembled WGS sequence"/>
</dbReference>
<dbReference type="InterPro" id="IPR052017">
    <property type="entry name" value="TSUP"/>
</dbReference>
<dbReference type="PANTHER" id="PTHR30269">
    <property type="entry name" value="TRANSMEMBRANE PROTEIN YFCA"/>
    <property type="match status" value="1"/>
</dbReference>
<feature type="region of interest" description="Disordered" evidence="9">
    <location>
        <begin position="125"/>
        <end position="148"/>
    </location>
</feature>
<organism evidence="10 11">
    <name type="scientific">Enterocloster hominis</name>
    <name type="common">ex Hitch et al. 2024</name>
    <dbReference type="NCBI Taxonomy" id="1917870"/>
    <lineage>
        <taxon>Bacteria</taxon>
        <taxon>Bacillati</taxon>
        <taxon>Bacillota</taxon>
        <taxon>Clostridia</taxon>
        <taxon>Lachnospirales</taxon>
        <taxon>Lachnospiraceae</taxon>
        <taxon>Enterocloster</taxon>
    </lineage>
</organism>
<evidence type="ECO:0000256" key="8">
    <source>
        <dbReference type="RuleBase" id="RU363041"/>
    </source>
</evidence>
<feature type="compositionally biased region" description="Gly residues" evidence="9">
    <location>
        <begin position="127"/>
        <end position="139"/>
    </location>
</feature>
<evidence type="ECO:0000256" key="6">
    <source>
        <dbReference type="ARBA" id="ARBA00022989"/>
    </source>
</evidence>
<evidence type="ECO:0000256" key="5">
    <source>
        <dbReference type="ARBA" id="ARBA00022692"/>
    </source>
</evidence>
<evidence type="ECO:0000256" key="4">
    <source>
        <dbReference type="ARBA" id="ARBA00022475"/>
    </source>
</evidence>
<comment type="similarity">
    <text evidence="2 8">Belongs to the 4-toluene sulfonate uptake permease (TSUP) (TC 2.A.102) family.</text>
</comment>
<sequence>MRYAAFFLVILLSNIIQGITGFAGTILAMPPSLMLVGYNTAKPVLNVLGLLSGIYVFAGHRKHVCWGELKKIVAVMAVGIVGGIFLKGFFAGRERMLYALLGLFVVCLSVQGLWKLRMERQEEAKGQAGGPDAAGGQGTEGLRPGGAKAVEPQAAGTFRESSAQGSKTTPALYLLLGLAGIVHGIFVSGGPLLIGYLTRRIQDKVSFRATISTVWVVLNTIIMLDDIRSGLWNPELVKIQVVSIPFLLAGMAVGSHLYAKMSQRLFMLITYVLLFLSGISLLIK</sequence>
<keyword evidence="11" id="KW-1185">Reference proteome</keyword>
<keyword evidence="3" id="KW-0813">Transport</keyword>
<evidence type="ECO:0000256" key="3">
    <source>
        <dbReference type="ARBA" id="ARBA00022448"/>
    </source>
</evidence>
<evidence type="ECO:0000313" key="11">
    <source>
        <dbReference type="Proteomes" id="UP001454086"/>
    </source>
</evidence>
<comment type="caution">
    <text evidence="10">The sequence shown here is derived from an EMBL/GenBank/DDBJ whole genome shotgun (WGS) entry which is preliminary data.</text>
</comment>
<evidence type="ECO:0000256" key="7">
    <source>
        <dbReference type="ARBA" id="ARBA00023136"/>
    </source>
</evidence>
<dbReference type="EMBL" id="JBBMFM010000076">
    <property type="protein sequence ID" value="MEQ2426833.1"/>
    <property type="molecule type" value="Genomic_DNA"/>
</dbReference>
<protein>
    <recommendedName>
        <fullName evidence="8">Probable membrane transporter protein</fullName>
    </recommendedName>
</protein>
<evidence type="ECO:0000256" key="1">
    <source>
        <dbReference type="ARBA" id="ARBA00004651"/>
    </source>
</evidence>
<name>A0ABV1D8W8_9FIRM</name>
<evidence type="ECO:0000313" key="10">
    <source>
        <dbReference type="EMBL" id="MEQ2426833.1"/>
    </source>
</evidence>
<dbReference type="RefSeq" id="WP_040381296.1">
    <property type="nucleotide sequence ID" value="NZ_JBBMFM010000076.1"/>
</dbReference>
<reference evidence="10 11" key="1">
    <citation type="submission" date="2024-03" db="EMBL/GenBank/DDBJ databases">
        <title>Human intestinal bacterial collection.</title>
        <authorList>
            <person name="Pauvert C."/>
            <person name="Hitch T.C.A."/>
            <person name="Clavel T."/>
        </authorList>
    </citation>
    <scope>NUCLEOTIDE SEQUENCE [LARGE SCALE GENOMIC DNA]</scope>
    <source>
        <strain evidence="10 11">CLA-SR-H021</strain>
    </source>
</reference>
<evidence type="ECO:0000256" key="9">
    <source>
        <dbReference type="SAM" id="MobiDB-lite"/>
    </source>
</evidence>
<dbReference type="PANTHER" id="PTHR30269:SF37">
    <property type="entry name" value="MEMBRANE TRANSPORTER PROTEIN"/>
    <property type="match status" value="1"/>
</dbReference>
<keyword evidence="4 8" id="KW-1003">Cell membrane</keyword>
<evidence type="ECO:0000256" key="2">
    <source>
        <dbReference type="ARBA" id="ARBA00009142"/>
    </source>
</evidence>
<dbReference type="Pfam" id="PF01925">
    <property type="entry name" value="TauE"/>
    <property type="match status" value="1"/>
</dbReference>
<proteinExistence type="inferred from homology"/>
<accession>A0ABV1D8W8</accession>
<comment type="subcellular location">
    <subcellularLocation>
        <location evidence="1 8">Cell membrane</location>
        <topology evidence="1 8">Multi-pass membrane protein</topology>
    </subcellularLocation>
</comment>